<comment type="cofactor">
    <cofactor evidence="1 9">
        <name>pyridoxal 5'-phosphate</name>
        <dbReference type="ChEBI" id="CHEBI:597326"/>
    </cofactor>
</comment>
<dbReference type="Gene3D" id="3.20.20.10">
    <property type="entry name" value="Alanine racemase"/>
    <property type="match status" value="1"/>
</dbReference>
<comment type="similarity">
    <text evidence="2">Belongs to the Orn/Lys/Arg decarboxylase class-II family.</text>
</comment>
<evidence type="ECO:0000256" key="8">
    <source>
        <dbReference type="ARBA" id="ARBA00049127"/>
    </source>
</evidence>
<dbReference type="EC" id="4.1.1.17" evidence="6"/>
<feature type="domain" description="Orn/DAP/Arg decarboxylase 2 N-terminal" evidence="11">
    <location>
        <begin position="122"/>
        <end position="363"/>
    </location>
</feature>
<dbReference type="OrthoDB" id="5034579at2759"/>
<dbReference type="SUPFAM" id="SSF50621">
    <property type="entry name" value="Alanine racemase C-terminal domain-like"/>
    <property type="match status" value="1"/>
</dbReference>
<feature type="region of interest" description="Disordered" evidence="10">
    <location>
        <begin position="56"/>
        <end position="79"/>
    </location>
</feature>
<feature type="modified residue" description="N6-(pyridoxal phosphate)lysine" evidence="9">
    <location>
        <position position="142"/>
    </location>
</feature>
<dbReference type="InterPro" id="IPR002433">
    <property type="entry name" value="Orn_de-COase"/>
</dbReference>
<dbReference type="PANTHER" id="PTHR11482:SF6">
    <property type="entry name" value="ORNITHINE DECARBOXYLASE 1-RELATED"/>
    <property type="match status" value="1"/>
</dbReference>
<dbReference type="PRINTS" id="PR01179">
    <property type="entry name" value="ODADCRBXLASE"/>
</dbReference>
<dbReference type="SUPFAM" id="SSF51419">
    <property type="entry name" value="PLP-binding barrel"/>
    <property type="match status" value="1"/>
</dbReference>
<dbReference type="FunFam" id="3.20.20.10:FF:000008">
    <property type="entry name" value="Ornithine decarboxylase"/>
    <property type="match status" value="1"/>
</dbReference>
<dbReference type="GO" id="GO:0004586">
    <property type="term" value="F:ornithine decarboxylase activity"/>
    <property type="evidence" value="ECO:0007669"/>
    <property type="project" value="UniProtKB-EC"/>
</dbReference>
<proteinExistence type="inferred from homology"/>
<dbReference type="EMBL" id="CAKKNE010000004">
    <property type="protein sequence ID" value="CAH0373998.1"/>
    <property type="molecule type" value="Genomic_DNA"/>
</dbReference>
<evidence type="ECO:0000259" key="11">
    <source>
        <dbReference type="Pfam" id="PF02784"/>
    </source>
</evidence>
<evidence type="ECO:0000313" key="13">
    <source>
        <dbReference type="EMBL" id="CAH0373998.1"/>
    </source>
</evidence>
<dbReference type="PROSITE" id="PS00878">
    <property type="entry name" value="ODR_DC_2_1"/>
    <property type="match status" value="1"/>
</dbReference>
<organism evidence="12">
    <name type="scientific">Pelagomonas calceolata</name>
    <dbReference type="NCBI Taxonomy" id="35677"/>
    <lineage>
        <taxon>Eukaryota</taxon>
        <taxon>Sar</taxon>
        <taxon>Stramenopiles</taxon>
        <taxon>Ochrophyta</taxon>
        <taxon>Pelagophyceae</taxon>
        <taxon>Pelagomonadales</taxon>
        <taxon>Pelagomonadaceae</taxon>
        <taxon>Pelagomonas</taxon>
    </lineage>
</organism>
<keyword evidence="14" id="KW-1185">Reference proteome</keyword>
<dbReference type="PRINTS" id="PR01182">
    <property type="entry name" value="ORNDCRBXLASE"/>
</dbReference>
<evidence type="ECO:0000256" key="10">
    <source>
        <dbReference type="SAM" id="MobiDB-lite"/>
    </source>
</evidence>
<dbReference type="GO" id="GO:0005737">
    <property type="term" value="C:cytoplasm"/>
    <property type="evidence" value="ECO:0007669"/>
    <property type="project" value="TreeGrafter"/>
</dbReference>
<evidence type="ECO:0000256" key="7">
    <source>
        <dbReference type="ARBA" id="ARBA00046672"/>
    </source>
</evidence>
<dbReference type="InterPro" id="IPR029066">
    <property type="entry name" value="PLP-binding_barrel"/>
</dbReference>
<comment type="pathway">
    <text evidence="5">Amine and polyamine biosynthesis; putrescine biosynthesis via L-ornithine pathway; putrescine from L-ornithine: step 1/1.</text>
</comment>
<evidence type="ECO:0000256" key="2">
    <source>
        <dbReference type="ARBA" id="ARBA00008872"/>
    </source>
</evidence>
<sequence length="521" mass="55606">MSELASRPRANSLSQIQADAWSRRDARISEINAQWSARLDGATKPPPAKAVEWPAEWPSRRAPPAAVEPVTNAGGSLPPSTSVEAIPNGRAAGLSAYCATVVQKAGADFAGPMYVVDLGAAERLLEAWRSAFPRIEPRYAVKCFPDSQLIKALATKGCGFDCASEKEARLALDAGCPPSRIVFANPCKLPSDIAFLHASGIALTTFDCIDELDKLEKTNCRVLLRIRADDSASRLPFGAKYGCLEGEIAGLIEACAERSINLRGVAFHVGSGARSPKAFADAVCAAKRVFDLYTTLRPHATPLDVLDVGGGFCGGFSDDGNAAVSASGDTTVVDALNQALTKYFPLEQYPSLQIIAEPGRYFAEASAALCCRVVGSRSRELVSNDSRREERQCWISDGVYGAFNAIVYDGWLPHAVVVGGSSVDGSDALTTVFGPTCDSLDVVFSRVENAPEIRRGDWLLFPCCGAYTSAGACDFNGLPATAYAGVRTRYVRSASMASTPSDAELPVIYSDRPPCEVRRYF</sequence>
<reference evidence="12" key="1">
    <citation type="submission" date="2021-01" db="EMBL/GenBank/DDBJ databases">
        <authorList>
            <person name="Corre E."/>
            <person name="Pelletier E."/>
            <person name="Niang G."/>
            <person name="Scheremetjew M."/>
            <person name="Finn R."/>
            <person name="Kale V."/>
            <person name="Holt S."/>
            <person name="Cochrane G."/>
            <person name="Meng A."/>
            <person name="Brown T."/>
            <person name="Cohen L."/>
        </authorList>
    </citation>
    <scope>NUCLEOTIDE SEQUENCE</scope>
    <source>
        <strain evidence="12">CCMP1756</strain>
    </source>
</reference>
<dbReference type="InterPro" id="IPR022644">
    <property type="entry name" value="De-COase2_N"/>
</dbReference>
<evidence type="ECO:0000256" key="5">
    <source>
        <dbReference type="ARBA" id="ARBA00034115"/>
    </source>
</evidence>
<dbReference type="InterPro" id="IPR009006">
    <property type="entry name" value="Ala_racemase/Decarboxylase_C"/>
</dbReference>
<dbReference type="InterPro" id="IPR022653">
    <property type="entry name" value="De-COase2_pyr-phos_BS"/>
</dbReference>
<evidence type="ECO:0000256" key="3">
    <source>
        <dbReference type="ARBA" id="ARBA00022898"/>
    </source>
</evidence>
<evidence type="ECO:0000313" key="12">
    <source>
        <dbReference type="EMBL" id="CAE0696127.1"/>
    </source>
</evidence>
<dbReference type="Gene3D" id="2.40.37.10">
    <property type="entry name" value="Lyase, Ornithine Decarboxylase, Chain A, domain 1"/>
    <property type="match status" value="1"/>
</dbReference>
<evidence type="ECO:0000256" key="4">
    <source>
        <dbReference type="ARBA" id="ARBA00023239"/>
    </source>
</evidence>
<evidence type="ECO:0000256" key="1">
    <source>
        <dbReference type="ARBA" id="ARBA00001933"/>
    </source>
</evidence>
<keyword evidence="3 9" id="KW-0663">Pyridoxal phosphate</keyword>
<dbReference type="EMBL" id="HBIW01013466">
    <property type="protein sequence ID" value="CAE0696127.1"/>
    <property type="molecule type" value="Transcribed_RNA"/>
</dbReference>
<dbReference type="AlphaFoldDB" id="A0A7S3ZWK5"/>
<reference evidence="13" key="2">
    <citation type="submission" date="2021-11" db="EMBL/GenBank/DDBJ databases">
        <authorList>
            <consortium name="Genoscope - CEA"/>
            <person name="William W."/>
        </authorList>
    </citation>
    <scope>NUCLEOTIDE SEQUENCE</scope>
</reference>
<dbReference type="PANTHER" id="PTHR11482">
    <property type="entry name" value="ARGININE/DIAMINOPIMELATE/ORNITHINE DECARBOXYLASE"/>
    <property type="match status" value="1"/>
</dbReference>
<keyword evidence="4" id="KW-0456">Lyase</keyword>
<evidence type="ECO:0000313" key="14">
    <source>
        <dbReference type="Proteomes" id="UP000789595"/>
    </source>
</evidence>
<comment type="catalytic activity">
    <reaction evidence="8">
        <text>L-ornithine + H(+) = putrescine + CO2</text>
        <dbReference type="Rhea" id="RHEA:22964"/>
        <dbReference type="ChEBI" id="CHEBI:15378"/>
        <dbReference type="ChEBI" id="CHEBI:16526"/>
        <dbReference type="ChEBI" id="CHEBI:46911"/>
        <dbReference type="ChEBI" id="CHEBI:326268"/>
        <dbReference type="EC" id="4.1.1.17"/>
    </reaction>
</comment>
<accession>A0A7S3ZWK5</accession>
<dbReference type="Proteomes" id="UP000789595">
    <property type="component" value="Unassembled WGS sequence"/>
</dbReference>
<dbReference type="CDD" id="cd00622">
    <property type="entry name" value="PLPDE_III_ODC"/>
    <property type="match status" value="1"/>
</dbReference>
<evidence type="ECO:0000256" key="6">
    <source>
        <dbReference type="ARBA" id="ARBA00034138"/>
    </source>
</evidence>
<dbReference type="GO" id="GO:0033387">
    <property type="term" value="P:putrescine biosynthetic process from arginine, via ornithine"/>
    <property type="evidence" value="ECO:0007669"/>
    <property type="project" value="TreeGrafter"/>
</dbReference>
<gene>
    <name evidence="12" type="ORF">PCAL00307_LOCUS11563</name>
    <name evidence="13" type="ORF">PECAL_4P12530</name>
</gene>
<comment type="subunit">
    <text evidence="7">Homodimer. Only the dimer is catalytically active, as the active sites are constructed of residues from both monomers.</text>
</comment>
<protein>
    <recommendedName>
        <fullName evidence="6">ornithine decarboxylase</fullName>
        <ecNumber evidence="6">4.1.1.17</ecNumber>
    </recommendedName>
</protein>
<evidence type="ECO:0000256" key="9">
    <source>
        <dbReference type="PIRSR" id="PIRSR600183-50"/>
    </source>
</evidence>
<feature type="active site" description="Proton donor" evidence="9">
    <location>
        <position position="437"/>
    </location>
</feature>
<dbReference type="InterPro" id="IPR000183">
    <property type="entry name" value="Orn/DAP/Arg_de-COase"/>
</dbReference>
<dbReference type="Pfam" id="PF02784">
    <property type="entry name" value="Orn_Arg_deC_N"/>
    <property type="match status" value="1"/>
</dbReference>
<name>A0A7S3ZWK5_9STRA</name>